<proteinExistence type="predicted"/>
<accession>A0A8S3H2N7</accession>
<dbReference type="SUPFAM" id="SSF55040">
    <property type="entry name" value="Molybdenum cofactor biosynthesis protein C, MoaC"/>
    <property type="match status" value="1"/>
</dbReference>
<comment type="caution">
    <text evidence="1">The sequence shown here is derived from an EMBL/GenBank/DDBJ whole genome shotgun (WGS) entry which is preliminary data.</text>
</comment>
<name>A0A8S3H2N7_9BILA</name>
<dbReference type="InterPro" id="IPR036522">
    <property type="entry name" value="MoaC_sf"/>
</dbReference>
<feature type="non-terminal residue" evidence="1">
    <location>
        <position position="1"/>
    </location>
</feature>
<sequence length="29" mass="3143">CKALSKSIEIRNIRLVEKTGGKSSSIPLN</sequence>
<reference evidence="1" key="1">
    <citation type="submission" date="2021-02" db="EMBL/GenBank/DDBJ databases">
        <authorList>
            <person name="Nowell W R."/>
        </authorList>
    </citation>
    <scope>NUCLEOTIDE SEQUENCE</scope>
</reference>
<protein>
    <submittedName>
        <fullName evidence="1">Uncharacterized protein</fullName>
    </submittedName>
</protein>
<dbReference type="AlphaFoldDB" id="A0A8S3H2N7"/>
<dbReference type="GO" id="GO:0006777">
    <property type="term" value="P:Mo-molybdopterin cofactor biosynthetic process"/>
    <property type="evidence" value="ECO:0007669"/>
    <property type="project" value="InterPro"/>
</dbReference>
<dbReference type="Proteomes" id="UP000681720">
    <property type="component" value="Unassembled WGS sequence"/>
</dbReference>
<evidence type="ECO:0000313" key="2">
    <source>
        <dbReference type="Proteomes" id="UP000681720"/>
    </source>
</evidence>
<dbReference type="EMBL" id="CAJOBJ010327036">
    <property type="protein sequence ID" value="CAF5176787.1"/>
    <property type="molecule type" value="Genomic_DNA"/>
</dbReference>
<evidence type="ECO:0000313" key="1">
    <source>
        <dbReference type="EMBL" id="CAF5176787.1"/>
    </source>
</evidence>
<gene>
    <name evidence="1" type="ORF">GIL414_LOCUS67954</name>
</gene>
<organism evidence="1 2">
    <name type="scientific">Rotaria magnacalcarata</name>
    <dbReference type="NCBI Taxonomy" id="392030"/>
    <lineage>
        <taxon>Eukaryota</taxon>
        <taxon>Metazoa</taxon>
        <taxon>Spiralia</taxon>
        <taxon>Gnathifera</taxon>
        <taxon>Rotifera</taxon>
        <taxon>Eurotatoria</taxon>
        <taxon>Bdelloidea</taxon>
        <taxon>Philodinida</taxon>
        <taxon>Philodinidae</taxon>
        <taxon>Rotaria</taxon>
    </lineage>
</organism>